<sequence length="193" mass="22385">MFLASYEPRKYLWYYVVLMLSISNKRTFKLINVLDKLILFDSKWVTTSQLWRYLGILRNWMARKGISDSFIVKFCSNLLHSNLDHNLTVSVVHQQTDDEFLEAVIGRVLRYFMRRNNGNVVMVRAMDGVSTANHCQSVSQELQWKRIHASSTLFALEADGALDVDEDEVTMNGLVDAQNIIRHPELTFPAFIH</sequence>
<evidence type="ECO:0000313" key="1">
    <source>
        <dbReference type="EMBL" id="KIY62485.1"/>
    </source>
</evidence>
<proteinExistence type="predicted"/>
<organism evidence="1 2">
    <name type="scientific">Cylindrobasidium torrendii FP15055 ss-10</name>
    <dbReference type="NCBI Taxonomy" id="1314674"/>
    <lineage>
        <taxon>Eukaryota</taxon>
        <taxon>Fungi</taxon>
        <taxon>Dikarya</taxon>
        <taxon>Basidiomycota</taxon>
        <taxon>Agaricomycotina</taxon>
        <taxon>Agaricomycetes</taxon>
        <taxon>Agaricomycetidae</taxon>
        <taxon>Agaricales</taxon>
        <taxon>Marasmiineae</taxon>
        <taxon>Physalacriaceae</taxon>
        <taxon>Cylindrobasidium</taxon>
    </lineage>
</organism>
<reference evidence="1 2" key="1">
    <citation type="journal article" date="2015" name="Fungal Genet. Biol.">
        <title>Evolution of novel wood decay mechanisms in Agaricales revealed by the genome sequences of Fistulina hepatica and Cylindrobasidium torrendii.</title>
        <authorList>
            <person name="Floudas D."/>
            <person name="Held B.W."/>
            <person name="Riley R."/>
            <person name="Nagy L.G."/>
            <person name="Koehler G."/>
            <person name="Ransdell A.S."/>
            <person name="Younus H."/>
            <person name="Chow J."/>
            <person name="Chiniquy J."/>
            <person name="Lipzen A."/>
            <person name="Tritt A."/>
            <person name="Sun H."/>
            <person name="Haridas S."/>
            <person name="LaButti K."/>
            <person name="Ohm R.A."/>
            <person name="Kues U."/>
            <person name="Blanchette R.A."/>
            <person name="Grigoriev I.V."/>
            <person name="Minto R.E."/>
            <person name="Hibbett D.S."/>
        </authorList>
    </citation>
    <scope>NUCLEOTIDE SEQUENCE [LARGE SCALE GENOMIC DNA]</scope>
    <source>
        <strain evidence="1 2">FP15055 ss-10</strain>
    </source>
</reference>
<evidence type="ECO:0000313" key="2">
    <source>
        <dbReference type="Proteomes" id="UP000054007"/>
    </source>
</evidence>
<accession>A0A0D7AWV9</accession>
<dbReference type="Proteomes" id="UP000054007">
    <property type="component" value="Unassembled WGS sequence"/>
</dbReference>
<protein>
    <submittedName>
        <fullName evidence="1">Uncharacterized protein</fullName>
    </submittedName>
</protein>
<name>A0A0D7AWV9_9AGAR</name>
<gene>
    <name evidence="1" type="ORF">CYLTODRAFT_414699</name>
</gene>
<dbReference type="AlphaFoldDB" id="A0A0D7AWV9"/>
<dbReference type="EMBL" id="KN880780">
    <property type="protein sequence ID" value="KIY62485.1"/>
    <property type="molecule type" value="Genomic_DNA"/>
</dbReference>
<keyword evidence="2" id="KW-1185">Reference proteome</keyword>